<dbReference type="Pfam" id="PF00011">
    <property type="entry name" value="HSP20"/>
    <property type="match status" value="1"/>
</dbReference>
<protein>
    <submittedName>
        <fullName evidence="6">Molecular chaperone IbpA, HSP20 family</fullName>
    </submittedName>
</protein>
<evidence type="ECO:0000313" key="6">
    <source>
        <dbReference type="EMBL" id="SFQ01269.1"/>
    </source>
</evidence>
<dbReference type="InterPro" id="IPR008978">
    <property type="entry name" value="HSP20-like_chaperone"/>
</dbReference>
<keyword evidence="4" id="KW-1133">Transmembrane helix</keyword>
<dbReference type="STRING" id="441119.SAMN04488047_12613"/>
<evidence type="ECO:0000256" key="2">
    <source>
        <dbReference type="RuleBase" id="RU003616"/>
    </source>
</evidence>
<dbReference type="Proteomes" id="UP000199356">
    <property type="component" value="Unassembled WGS sequence"/>
</dbReference>
<evidence type="ECO:0000313" key="7">
    <source>
        <dbReference type="Proteomes" id="UP000199356"/>
    </source>
</evidence>
<organism evidence="6 7">
    <name type="scientific">Tranquillimonas alkanivorans</name>
    <dbReference type="NCBI Taxonomy" id="441119"/>
    <lineage>
        <taxon>Bacteria</taxon>
        <taxon>Pseudomonadati</taxon>
        <taxon>Pseudomonadota</taxon>
        <taxon>Alphaproteobacteria</taxon>
        <taxon>Rhodobacterales</taxon>
        <taxon>Roseobacteraceae</taxon>
        <taxon>Tranquillimonas</taxon>
    </lineage>
</organism>
<dbReference type="Gene3D" id="2.60.40.790">
    <property type="match status" value="1"/>
</dbReference>
<feature type="transmembrane region" description="Helical" evidence="4">
    <location>
        <begin position="6"/>
        <end position="26"/>
    </location>
</feature>
<reference evidence="6 7" key="1">
    <citation type="submission" date="2016-10" db="EMBL/GenBank/DDBJ databases">
        <authorList>
            <person name="de Groot N.N."/>
        </authorList>
    </citation>
    <scope>NUCLEOTIDE SEQUENCE [LARGE SCALE GENOMIC DNA]</scope>
    <source>
        <strain evidence="6 7">DSM 19547</strain>
    </source>
</reference>
<proteinExistence type="inferred from homology"/>
<keyword evidence="4" id="KW-0472">Membrane</keyword>
<dbReference type="EMBL" id="FOXA01000026">
    <property type="protein sequence ID" value="SFQ01269.1"/>
    <property type="molecule type" value="Genomic_DNA"/>
</dbReference>
<comment type="similarity">
    <text evidence="1 2">Belongs to the small heat shock protein (HSP20) family.</text>
</comment>
<dbReference type="SUPFAM" id="SSF49764">
    <property type="entry name" value="HSP20-like chaperones"/>
    <property type="match status" value="1"/>
</dbReference>
<dbReference type="AlphaFoldDB" id="A0A1I5V1B1"/>
<feature type="domain" description="SHSP" evidence="5">
    <location>
        <begin position="137"/>
        <end position="237"/>
    </location>
</feature>
<dbReference type="InterPro" id="IPR002068">
    <property type="entry name" value="A-crystallin/Hsp20_dom"/>
</dbReference>
<feature type="region of interest" description="Disordered" evidence="3">
    <location>
        <begin position="53"/>
        <end position="75"/>
    </location>
</feature>
<name>A0A1I5V1B1_9RHOB</name>
<keyword evidence="7" id="KW-1185">Reference proteome</keyword>
<dbReference type="PROSITE" id="PS01031">
    <property type="entry name" value="SHSP"/>
    <property type="match status" value="1"/>
</dbReference>
<evidence type="ECO:0000256" key="1">
    <source>
        <dbReference type="PROSITE-ProRule" id="PRU00285"/>
    </source>
</evidence>
<accession>A0A1I5V1B1</accession>
<keyword evidence="4" id="KW-0812">Transmembrane</keyword>
<dbReference type="CDD" id="cd06464">
    <property type="entry name" value="ACD_sHsps-like"/>
    <property type="match status" value="1"/>
</dbReference>
<sequence length="244" mass="26290">MELLGLTTADVTLILIFGAMGVYGFIEHRRIAADARQNAFRGLEEMVAGWRAERPAQDRQDAPASAAVKKTSSKRPSWAAVQPGLRGAAVFGSRDAAIAAARSSVSAIEGAVRDASGLHRKVHDFFIGGFEEVGPRPQIMDLRADLDLHDEGDAYEIETLLPDVTRESLELVLSSGLLTIKSKPLPTGSPFHRSVFVPSGVDADKVRATISKGLLHVVLPKTEETKHSEKRIDIIEDDASSALS</sequence>
<evidence type="ECO:0000259" key="5">
    <source>
        <dbReference type="PROSITE" id="PS01031"/>
    </source>
</evidence>
<gene>
    <name evidence="6" type="ORF">SAMN04488047_12613</name>
</gene>
<evidence type="ECO:0000256" key="3">
    <source>
        <dbReference type="SAM" id="MobiDB-lite"/>
    </source>
</evidence>
<evidence type="ECO:0000256" key="4">
    <source>
        <dbReference type="SAM" id="Phobius"/>
    </source>
</evidence>